<dbReference type="AlphaFoldDB" id="A0A061AID7"/>
<accession>A0A061AID7</accession>
<dbReference type="InterPro" id="IPR038390">
    <property type="entry name" value="Metal_Tscrpt_repr_sf"/>
</dbReference>
<dbReference type="Pfam" id="PF02583">
    <property type="entry name" value="Trns_repr_metal"/>
    <property type="match status" value="1"/>
</dbReference>
<keyword evidence="8" id="KW-1185">Reference proteome</keyword>
<dbReference type="GO" id="GO:0003677">
    <property type="term" value="F:DNA binding"/>
    <property type="evidence" value="ECO:0007669"/>
    <property type="project" value="InterPro"/>
</dbReference>
<dbReference type="InterPro" id="IPR003735">
    <property type="entry name" value="Metal_Tscrpt_repr"/>
</dbReference>
<evidence type="ECO:0000313" key="8">
    <source>
        <dbReference type="Proteomes" id="UP000032434"/>
    </source>
</evidence>
<dbReference type="GO" id="GO:0045892">
    <property type="term" value="P:negative regulation of DNA-templated transcription"/>
    <property type="evidence" value="ECO:0007669"/>
    <property type="project" value="UniProtKB-ARBA"/>
</dbReference>
<keyword evidence="4" id="KW-0479">Metal-binding</keyword>
<sequence>MLKLSCTPIYGVTYKEMIHMTKDPQTIKILKTALGQVESVIRMTEDQRYCLDISTQISASIALLKKAQQQIISNHLNHCVLEALEKGDSKEKINEINQLLKKLL</sequence>
<dbReference type="PANTHER" id="PTHR33677">
    <property type="entry name" value="TRANSCRIPTIONAL REPRESSOR FRMR-RELATED"/>
    <property type="match status" value="1"/>
</dbReference>
<evidence type="ECO:0000256" key="2">
    <source>
        <dbReference type="ARBA" id="ARBA00011738"/>
    </source>
</evidence>
<proteinExistence type="predicted"/>
<dbReference type="KEGG" id="aoc:Aocu_06290"/>
<reference evidence="8" key="1">
    <citation type="submission" date="2014-05" db="EMBL/GenBank/DDBJ databases">
        <authorList>
            <person name="Kube M."/>
        </authorList>
    </citation>
    <scope>NUCLEOTIDE SEQUENCE [LARGE SCALE GENOMIC DNA]</scope>
</reference>
<evidence type="ECO:0000256" key="5">
    <source>
        <dbReference type="ARBA" id="ARBA00039938"/>
    </source>
</evidence>
<name>A0A061AID7_9MOLU</name>
<gene>
    <name evidence="7" type="ORF">Aocu_06290</name>
</gene>
<protein>
    <recommendedName>
        <fullName evidence="5">Copper-sensing transcriptional repressor CsoR</fullName>
    </recommendedName>
    <alternativeName>
        <fullName evidence="6">Copper-sensitive operon repressor</fullName>
    </alternativeName>
</protein>
<comment type="subcellular location">
    <subcellularLocation>
        <location evidence="1">Cytoplasm</location>
    </subcellularLocation>
</comment>
<dbReference type="GO" id="GO:0005737">
    <property type="term" value="C:cytoplasm"/>
    <property type="evidence" value="ECO:0007669"/>
    <property type="project" value="UniProtKB-SubCell"/>
</dbReference>
<dbReference type="PANTHER" id="PTHR33677:SF4">
    <property type="entry name" value="COPPER-SENSING TRANSCRIPTIONAL REPRESSOR CSOR"/>
    <property type="match status" value="1"/>
</dbReference>
<dbReference type="InParanoid" id="A0A061AID7"/>
<dbReference type="FunCoup" id="A0A061AID7">
    <property type="interactions" value="109"/>
</dbReference>
<dbReference type="EMBL" id="LK028559">
    <property type="protein sequence ID" value="CDR30702.1"/>
    <property type="molecule type" value="Genomic_DNA"/>
</dbReference>
<organism evidence="7 8">
    <name type="scientific">Acholeplasma oculi</name>
    <dbReference type="NCBI Taxonomy" id="35623"/>
    <lineage>
        <taxon>Bacteria</taxon>
        <taxon>Bacillati</taxon>
        <taxon>Mycoplasmatota</taxon>
        <taxon>Mollicutes</taxon>
        <taxon>Acholeplasmatales</taxon>
        <taxon>Acholeplasmataceae</taxon>
        <taxon>Acholeplasma</taxon>
    </lineage>
</organism>
<evidence type="ECO:0000256" key="4">
    <source>
        <dbReference type="ARBA" id="ARBA00022723"/>
    </source>
</evidence>
<dbReference type="CDD" id="cd10159">
    <property type="entry name" value="CsoR-like_DUF156_2"/>
    <property type="match status" value="1"/>
</dbReference>
<dbReference type="STRING" id="35623.Aocu_06290"/>
<evidence type="ECO:0000256" key="3">
    <source>
        <dbReference type="ARBA" id="ARBA00022490"/>
    </source>
</evidence>
<dbReference type="GO" id="GO:0046872">
    <property type="term" value="F:metal ion binding"/>
    <property type="evidence" value="ECO:0007669"/>
    <property type="project" value="UniProtKB-KW"/>
</dbReference>
<dbReference type="HOGENOM" id="CLU_130332_2_2_14"/>
<dbReference type="Proteomes" id="UP000032434">
    <property type="component" value="Chromosome 1"/>
</dbReference>
<evidence type="ECO:0000256" key="6">
    <source>
        <dbReference type="ARBA" id="ARBA00041544"/>
    </source>
</evidence>
<evidence type="ECO:0000313" key="7">
    <source>
        <dbReference type="EMBL" id="CDR30702.1"/>
    </source>
</evidence>
<dbReference type="Gene3D" id="1.20.58.1000">
    <property type="entry name" value="Metal-sensitive repressor, helix protomer"/>
    <property type="match status" value="1"/>
</dbReference>
<evidence type="ECO:0000256" key="1">
    <source>
        <dbReference type="ARBA" id="ARBA00004496"/>
    </source>
</evidence>
<dbReference type="PATRIC" id="fig|35623.3.peg.629"/>
<keyword evidence="3" id="KW-0963">Cytoplasm</keyword>
<comment type="subunit">
    <text evidence="2">Homodimer.</text>
</comment>